<dbReference type="EMBL" id="BBXV01000012">
    <property type="protein sequence ID" value="GAQ17055.1"/>
    <property type="molecule type" value="Genomic_DNA"/>
</dbReference>
<dbReference type="SMART" id="SM00267">
    <property type="entry name" value="GGDEF"/>
    <property type="match status" value="1"/>
</dbReference>
<dbReference type="RefSeq" id="WP_058949599.1">
    <property type="nucleotide sequence ID" value="NZ_BBXV01000012.1"/>
</dbReference>
<dbReference type="Gene3D" id="3.30.70.270">
    <property type="match status" value="1"/>
</dbReference>
<dbReference type="SUPFAM" id="SSF55073">
    <property type="entry name" value="Nucleotide cyclase"/>
    <property type="match status" value="1"/>
</dbReference>
<dbReference type="InterPro" id="IPR000160">
    <property type="entry name" value="GGDEF_dom"/>
</dbReference>
<sequence>MRLKLFIISIFIVSLIVALFYGEIIISKPLFFKAILLYWLFSTLYSNLTIVVKKGKVNMDYGISYGLSFGLLAGPLGLFIFEFVQRFIVYFNRKYSNTADSDEFLHTFYNIGAFTLNNSIAFFLFQALYPSFQAIPFGFWLLVILLVIVVSLLSDLYLITIFSFTGDITSKKEAWDFLRSRSMLDMGKTAFSNGLLVLLLMEQQWEMVIALFILNYLVSRSFMVKSQTIQHKLERDQFEQMAYTDFLTGVHNRTYMDKIMQELNKSGECIGVLVSDIDTFKRINDTYNHAVGDHVIQHYATTLQSNLQGSDCLIRSGGEEFTIFLRHRSYQQCVELLEKIRLDVECSPVQTEYKSDQLAINYTASFGLYYYKTGAETEIKRAYVYADDLLLQSKETGKNRVTAKNGTATLPLSARFK</sequence>
<keyword evidence="1" id="KW-0812">Transmembrane</keyword>
<feature type="transmembrane region" description="Helical" evidence="1">
    <location>
        <begin position="104"/>
        <end position="125"/>
    </location>
</feature>
<evidence type="ECO:0000313" key="4">
    <source>
        <dbReference type="Proteomes" id="UP000052946"/>
    </source>
</evidence>
<evidence type="ECO:0000256" key="1">
    <source>
        <dbReference type="SAM" id="Phobius"/>
    </source>
</evidence>
<name>A0A0U9H3K2_9BACI</name>
<gene>
    <name evidence="3" type="ORF">OPHB3_0980</name>
</gene>
<dbReference type="PROSITE" id="PS50887">
    <property type="entry name" value="GGDEF"/>
    <property type="match status" value="1"/>
</dbReference>
<dbReference type="AlphaFoldDB" id="A0A0U9H3K2"/>
<comment type="caution">
    <text evidence="3">The sequence shown here is derived from an EMBL/GenBank/DDBJ whole genome shotgun (WGS) entry which is preliminary data.</text>
</comment>
<keyword evidence="1" id="KW-0472">Membrane</keyword>
<reference evidence="3 4" key="2">
    <citation type="journal article" date="2016" name="Genome Announc.">
        <title>Draft Genome Sequence of Oceanobacillus picturae Heshi-B3, Isolated from Fermented Rice Bran in a Traditional Japanese Seafood Dish.</title>
        <authorList>
            <person name="Akuzawa S."/>
            <person name="Nagaoka J."/>
            <person name="Kanekatsu M."/>
            <person name="Kanesaki Y."/>
            <person name="Suzuki T."/>
        </authorList>
    </citation>
    <scope>NUCLEOTIDE SEQUENCE [LARGE SCALE GENOMIC DNA]</scope>
    <source>
        <strain evidence="3 4">Heshi-B3</strain>
    </source>
</reference>
<organism evidence="3 4">
    <name type="scientific">Oceanobacillus picturae</name>
    <dbReference type="NCBI Taxonomy" id="171693"/>
    <lineage>
        <taxon>Bacteria</taxon>
        <taxon>Bacillati</taxon>
        <taxon>Bacillota</taxon>
        <taxon>Bacilli</taxon>
        <taxon>Bacillales</taxon>
        <taxon>Bacillaceae</taxon>
        <taxon>Oceanobacillus</taxon>
    </lineage>
</organism>
<feature type="transmembrane region" description="Helical" evidence="1">
    <location>
        <begin position="6"/>
        <end position="24"/>
    </location>
</feature>
<protein>
    <submittedName>
        <fullName evidence="3">Stalked cell differentiation-controlling protein</fullName>
    </submittedName>
</protein>
<dbReference type="NCBIfam" id="TIGR00254">
    <property type="entry name" value="GGDEF"/>
    <property type="match status" value="1"/>
</dbReference>
<dbReference type="OrthoDB" id="9759607at2"/>
<dbReference type="PANTHER" id="PTHR45138:SF9">
    <property type="entry name" value="DIGUANYLATE CYCLASE DGCM-RELATED"/>
    <property type="match status" value="1"/>
</dbReference>
<reference evidence="4" key="1">
    <citation type="submission" date="2015-07" db="EMBL/GenBank/DDBJ databases">
        <title>Draft Genome Sequence of Oceanobacillus picturae Heshi-B3 that Was Isolated from Fermented Rice Bran with Aging Salted Mackerel, Which Was Named Heshiko as Traditional Fermented Seafood in Japan.</title>
        <authorList>
            <person name="Akuzawa S."/>
            <person name="Nakagawa J."/>
            <person name="Kanekatsu T."/>
            <person name="Kanesaki Y."/>
            <person name="Suzuki T."/>
        </authorList>
    </citation>
    <scope>NUCLEOTIDE SEQUENCE [LARGE SCALE GENOMIC DNA]</scope>
    <source>
        <strain evidence="4">Heshi-B3</strain>
    </source>
</reference>
<feature type="transmembrane region" description="Helical" evidence="1">
    <location>
        <begin position="31"/>
        <end position="51"/>
    </location>
</feature>
<evidence type="ECO:0000259" key="2">
    <source>
        <dbReference type="PROSITE" id="PS50887"/>
    </source>
</evidence>
<dbReference type="GO" id="GO:0052621">
    <property type="term" value="F:diguanylate cyclase activity"/>
    <property type="evidence" value="ECO:0007669"/>
    <property type="project" value="TreeGrafter"/>
</dbReference>
<evidence type="ECO:0000313" key="3">
    <source>
        <dbReference type="EMBL" id="GAQ17055.1"/>
    </source>
</evidence>
<dbReference type="Proteomes" id="UP000052946">
    <property type="component" value="Unassembled WGS sequence"/>
</dbReference>
<dbReference type="InterPro" id="IPR029787">
    <property type="entry name" value="Nucleotide_cyclase"/>
</dbReference>
<proteinExistence type="predicted"/>
<dbReference type="InterPro" id="IPR043128">
    <property type="entry name" value="Rev_trsase/Diguanyl_cyclase"/>
</dbReference>
<dbReference type="InterPro" id="IPR050469">
    <property type="entry name" value="Diguanylate_Cyclase"/>
</dbReference>
<dbReference type="CDD" id="cd01949">
    <property type="entry name" value="GGDEF"/>
    <property type="match status" value="1"/>
</dbReference>
<dbReference type="PANTHER" id="PTHR45138">
    <property type="entry name" value="REGULATORY COMPONENTS OF SENSORY TRANSDUCTION SYSTEM"/>
    <property type="match status" value="1"/>
</dbReference>
<keyword evidence="1" id="KW-1133">Transmembrane helix</keyword>
<accession>A0A0U9H3K2</accession>
<feature type="transmembrane region" description="Helical" evidence="1">
    <location>
        <begin position="137"/>
        <end position="162"/>
    </location>
</feature>
<dbReference type="Pfam" id="PF00990">
    <property type="entry name" value="GGDEF"/>
    <property type="match status" value="1"/>
</dbReference>
<feature type="transmembrane region" description="Helical" evidence="1">
    <location>
        <begin position="63"/>
        <end position="84"/>
    </location>
</feature>
<feature type="domain" description="GGDEF" evidence="2">
    <location>
        <begin position="268"/>
        <end position="406"/>
    </location>
</feature>